<feature type="active site" description="Acyl-thioester intermediate" evidence="2">
    <location>
        <position position="254"/>
    </location>
</feature>
<dbReference type="EMBL" id="MWWU01000005">
    <property type="protein sequence ID" value="OZG55137.1"/>
    <property type="molecule type" value="Genomic_DNA"/>
</dbReference>
<proteinExistence type="predicted"/>
<dbReference type="InterPro" id="IPR023365">
    <property type="entry name" value="Sortase_dom-sf"/>
</dbReference>
<keyword evidence="3" id="KW-0472">Membrane</keyword>
<comment type="caution">
    <text evidence="4">The sequence shown here is derived from an EMBL/GenBank/DDBJ whole genome shotgun (WGS) entry which is preliminary data.</text>
</comment>
<feature type="transmembrane region" description="Helical" evidence="3">
    <location>
        <begin position="36"/>
        <end position="60"/>
    </location>
</feature>
<dbReference type="Proteomes" id="UP000228976">
    <property type="component" value="Unassembled WGS sequence"/>
</dbReference>
<reference evidence="4 5" key="1">
    <citation type="journal article" date="2017" name="BMC Genomics">
        <title>Comparative genomic and phylogenomic analyses of the Bifidobacteriaceae family.</title>
        <authorList>
            <person name="Lugli G.A."/>
            <person name="Milani C."/>
            <person name="Turroni F."/>
            <person name="Duranti S."/>
            <person name="Mancabelli L."/>
            <person name="Mangifesta M."/>
            <person name="Ferrario C."/>
            <person name="Modesto M."/>
            <person name="Mattarelli P."/>
            <person name="Jiri K."/>
            <person name="van Sinderen D."/>
            <person name="Ventura M."/>
        </authorList>
    </citation>
    <scope>NUCLEOTIDE SEQUENCE [LARGE SCALE GENOMIC DNA]</scope>
    <source>
        <strain evidence="4 5">LMG 21773</strain>
    </source>
</reference>
<sequence length="360" mass="39927">MAQPSFADALVIQGQKDQEASEKAIRQAKRANAWMVVYRIMVAIAVLLIGSAITIATVYIGREYHNDSQNKAIAARDEEIARNYSKAQKNALLQAARDYNKRLFENPRAIGAIVDPFTNKPGSFNGNDDKEYHHILNAPGDTMAVLTIPKISVKLPIHHGADQDQLENGLGHLPGTSFPVGGKNTRAVITGHSGLPGKTLFTNLPDLRKGDLFFVTVAGETLAYKVKWIEVVLPTNTKVLRIKPGKDLVTLLTCTPYGINTHRLLVTGERTKWPLYTAAPALSPSVDEIIMYTAATILALWILLLIFHRRYVLGHHIRRYYGKPWNLRKPVRSWKHEESVVNPIAAGMPHVATPALNDDQ</sequence>
<gene>
    <name evidence="4" type="ORF">AEAE_1259</name>
</gene>
<dbReference type="SUPFAM" id="SSF63817">
    <property type="entry name" value="Sortase"/>
    <property type="match status" value="1"/>
</dbReference>
<evidence type="ECO:0000313" key="4">
    <source>
        <dbReference type="EMBL" id="OZG55137.1"/>
    </source>
</evidence>
<feature type="transmembrane region" description="Helical" evidence="3">
    <location>
        <begin position="289"/>
        <end position="308"/>
    </location>
</feature>
<dbReference type="InterPro" id="IPR042002">
    <property type="entry name" value="Sortase_C"/>
</dbReference>
<keyword evidence="5" id="KW-1185">Reference proteome</keyword>
<dbReference type="RefSeq" id="WP_275542018.1">
    <property type="nucleotide sequence ID" value="NZ_JACBYZ010000001.1"/>
</dbReference>
<dbReference type="NCBIfam" id="TIGR01076">
    <property type="entry name" value="sortase_fam"/>
    <property type="match status" value="1"/>
</dbReference>
<dbReference type="NCBIfam" id="NF033745">
    <property type="entry name" value="class_C_sortase"/>
    <property type="match status" value="1"/>
</dbReference>
<feature type="active site" description="Proton donor/acceptor" evidence="2">
    <location>
        <position position="192"/>
    </location>
</feature>
<protein>
    <submittedName>
        <fullName evidence="4">Sortase</fullName>
    </submittedName>
</protein>
<organism evidence="4 5">
    <name type="scientific">Aeriscardovia aeriphila</name>
    <dbReference type="NCBI Taxonomy" id="218139"/>
    <lineage>
        <taxon>Bacteria</taxon>
        <taxon>Bacillati</taxon>
        <taxon>Actinomycetota</taxon>
        <taxon>Actinomycetes</taxon>
        <taxon>Bifidobacteriales</taxon>
        <taxon>Bifidobacteriaceae</taxon>
        <taxon>Aeriscardovia</taxon>
    </lineage>
</organism>
<dbReference type="AlphaFoldDB" id="A0A261F7M1"/>
<evidence type="ECO:0000256" key="2">
    <source>
        <dbReference type="PIRSR" id="PIRSR605754-1"/>
    </source>
</evidence>
<keyword evidence="3" id="KW-0812">Transmembrane</keyword>
<dbReference type="GO" id="GO:0016787">
    <property type="term" value="F:hydrolase activity"/>
    <property type="evidence" value="ECO:0007669"/>
    <property type="project" value="UniProtKB-KW"/>
</dbReference>
<evidence type="ECO:0000256" key="3">
    <source>
        <dbReference type="SAM" id="Phobius"/>
    </source>
</evidence>
<keyword evidence="1" id="KW-0378">Hydrolase</keyword>
<dbReference type="CDD" id="cd05827">
    <property type="entry name" value="Sortase_C"/>
    <property type="match status" value="1"/>
</dbReference>
<dbReference type="InterPro" id="IPR005754">
    <property type="entry name" value="Sortase"/>
</dbReference>
<evidence type="ECO:0000313" key="5">
    <source>
        <dbReference type="Proteomes" id="UP000228976"/>
    </source>
</evidence>
<accession>A0A261F7M1</accession>
<dbReference type="Gene3D" id="2.40.260.10">
    <property type="entry name" value="Sortase"/>
    <property type="match status" value="1"/>
</dbReference>
<name>A0A261F7M1_9BIFI</name>
<keyword evidence="3" id="KW-1133">Transmembrane helix</keyword>
<dbReference type="Pfam" id="PF04203">
    <property type="entry name" value="Sortase"/>
    <property type="match status" value="1"/>
</dbReference>
<evidence type="ECO:0000256" key="1">
    <source>
        <dbReference type="ARBA" id="ARBA00022801"/>
    </source>
</evidence>